<gene>
    <name evidence="2" type="ORF">OnM2_029089</name>
</gene>
<evidence type="ECO:0000256" key="1">
    <source>
        <dbReference type="SAM" id="SignalP"/>
    </source>
</evidence>
<dbReference type="Proteomes" id="UP000286134">
    <property type="component" value="Unassembled WGS sequence"/>
</dbReference>
<evidence type="ECO:0000313" key="2">
    <source>
        <dbReference type="EMBL" id="RKF62871.1"/>
    </source>
</evidence>
<dbReference type="EMBL" id="MCFK01002989">
    <property type="protein sequence ID" value="RKF62871.1"/>
    <property type="molecule type" value="Genomic_DNA"/>
</dbReference>
<sequence>MQLYPALVILSIISTIFCADEDSKTSIPANDHGMGYKLIHCTVGSYHRLAVRDAHYTACRRLAYRNSKFKWLIFKFFQYPKVYNPPPEERFTIPGSPYFIHPFDLNPSLKNHPNMKNFAVVNEICKFVGAVTQYKEKLLPKDDGRQKGCVGRICQYFQRYKFRYKKCSLEYFES</sequence>
<comment type="caution">
    <text evidence="2">The sequence shown here is derived from an EMBL/GenBank/DDBJ whole genome shotgun (WGS) entry which is preliminary data.</text>
</comment>
<dbReference type="AlphaFoldDB" id="A0A420HZM8"/>
<name>A0A420HZM8_9PEZI</name>
<reference evidence="2 3" key="1">
    <citation type="journal article" date="2018" name="BMC Genomics">
        <title>Comparative genome analyses reveal sequence features reflecting distinct modes of host-adaptation between dicot and monocot powdery mildew.</title>
        <authorList>
            <person name="Wu Y."/>
            <person name="Ma X."/>
            <person name="Pan Z."/>
            <person name="Kale S.D."/>
            <person name="Song Y."/>
            <person name="King H."/>
            <person name="Zhang Q."/>
            <person name="Presley C."/>
            <person name="Deng X."/>
            <person name="Wei C.I."/>
            <person name="Xiao S."/>
        </authorList>
    </citation>
    <scope>NUCLEOTIDE SEQUENCE [LARGE SCALE GENOMIC DNA]</scope>
    <source>
        <strain evidence="2">UMSG2</strain>
    </source>
</reference>
<proteinExistence type="predicted"/>
<keyword evidence="1" id="KW-0732">Signal</keyword>
<dbReference type="OrthoDB" id="10401268at2759"/>
<feature type="chain" id="PRO_5019137954" evidence="1">
    <location>
        <begin position="19"/>
        <end position="174"/>
    </location>
</feature>
<evidence type="ECO:0000313" key="3">
    <source>
        <dbReference type="Proteomes" id="UP000286134"/>
    </source>
</evidence>
<protein>
    <submittedName>
        <fullName evidence="2">Uncharacterized protein</fullName>
    </submittedName>
</protein>
<accession>A0A420HZM8</accession>
<feature type="signal peptide" evidence="1">
    <location>
        <begin position="1"/>
        <end position="18"/>
    </location>
</feature>
<organism evidence="2 3">
    <name type="scientific">Erysiphe neolycopersici</name>
    <dbReference type="NCBI Taxonomy" id="212602"/>
    <lineage>
        <taxon>Eukaryota</taxon>
        <taxon>Fungi</taxon>
        <taxon>Dikarya</taxon>
        <taxon>Ascomycota</taxon>
        <taxon>Pezizomycotina</taxon>
        <taxon>Leotiomycetes</taxon>
        <taxon>Erysiphales</taxon>
        <taxon>Erysiphaceae</taxon>
        <taxon>Erysiphe</taxon>
    </lineage>
</organism>
<keyword evidence="3" id="KW-1185">Reference proteome</keyword>